<name>A0ABN6FGG8_SINCY</name>
<accession>A0ABN6FGG8</accession>
<dbReference type="EMBL" id="AP024525">
    <property type="protein sequence ID" value="BCT75876.1"/>
    <property type="molecule type" value="Genomic_DNA"/>
</dbReference>
<gene>
    <name evidence="2" type="ORF">SCMU_17180</name>
</gene>
<feature type="region of interest" description="Disordered" evidence="1">
    <location>
        <begin position="60"/>
        <end position="81"/>
    </location>
</feature>
<keyword evidence="3" id="KW-1185">Reference proteome</keyword>
<reference evidence="2 3" key="1">
    <citation type="journal article" date="2021" name="J. Biosci. Bioeng.">
        <title>Identification and characterization of a chc gene cluster responsible for the aromatization pathway of cyclohexanecarboxylate degradation in Sinomonas cyclohexanicum ATCC 51369.</title>
        <authorList>
            <person name="Yamamoto T."/>
            <person name="Hasegawa Y."/>
            <person name="Lau P.C.K."/>
            <person name="Iwaki H."/>
        </authorList>
    </citation>
    <scope>NUCLEOTIDE SEQUENCE [LARGE SCALE GENOMIC DNA]</scope>
    <source>
        <strain evidence="2 3">ATCC 51369</strain>
    </source>
</reference>
<sequence>MPPVPEPETGLDLKQEATARSACCGGVQGLWEGREPAMSEEDLTVVEEVDVRVVIDIETIPDGSGNDRDPDEIDAERFDAG</sequence>
<organism evidence="2 3">
    <name type="scientific">Sinomonas cyclohexanicum</name>
    <name type="common">Corynebacterium cyclohexanicum</name>
    <dbReference type="NCBI Taxonomy" id="322009"/>
    <lineage>
        <taxon>Bacteria</taxon>
        <taxon>Bacillati</taxon>
        <taxon>Actinomycetota</taxon>
        <taxon>Actinomycetes</taxon>
        <taxon>Micrococcales</taxon>
        <taxon>Micrococcaceae</taxon>
        <taxon>Sinomonas</taxon>
    </lineage>
</organism>
<proteinExistence type="predicted"/>
<dbReference type="Proteomes" id="UP001319861">
    <property type="component" value="Chromosome"/>
</dbReference>
<evidence type="ECO:0000313" key="3">
    <source>
        <dbReference type="Proteomes" id="UP001319861"/>
    </source>
</evidence>
<protein>
    <submittedName>
        <fullName evidence="2">Uncharacterized protein</fullName>
    </submittedName>
</protein>
<evidence type="ECO:0000256" key="1">
    <source>
        <dbReference type="SAM" id="MobiDB-lite"/>
    </source>
</evidence>
<evidence type="ECO:0000313" key="2">
    <source>
        <dbReference type="EMBL" id="BCT75876.1"/>
    </source>
</evidence>